<sequence>MRVPSLMAVTLLVATIGLAACGDSDDDRAEPAAAPATAVPAAPTLPQVAGARGQVPVTVPAGMNSAPFDRPRTLELPGGWTASVYARISRARFITPTPDGAMLVSQPSTGKVLLLRDGQVSDFITGLRNPHDVVFASVGGKQWVFIAESHRVMRYAYSPGALTAAPGEVAVDGLPDQSTPELRGNYGHYLKNIAINGNTLYVSIASTCNACASDTVSDPQRATIYTYDAAGTNAGRTLFARGLRNAEGLAFVPGTDELWVVVNNRDNTLVPDDRDADGDGSGDKGRRVTAFVDDYPVEPFTRVVRDGFYGWPFCNPNSDNGVRKMPFHRDYELNRDGKAADCATATPIDVGLQAHSAPLGLTFTKGTKAPDLGAVIAQHGSWNRSSPSGYKVIYFPWTSSGPGEERVLVSGFLEPNGKAWGRPVDVAVDTDGAFLVTDDAAGAVYRLVPPPA</sequence>
<dbReference type="SUPFAM" id="SSF50952">
    <property type="entry name" value="Soluble quinoprotein glucose dehydrogenase"/>
    <property type="match status" value="1"/>
</dbReference>
<dbReference type="InterPro" id="IPR054539">
    <property type="entry name" value="Beta-prop_PDH"/>
</dbReference>
<protein>
    <recommendedName>
        <fullName evidence="2">Pyrroloquinoline quinone-dependent pyranose dehydrogenase beta-propeller domain-containing protein</fullName>
    </recommendedName>
</protein>
<dbReference type="Gene3D" id="2.120.10.30">
    <property type="entry name" value="TolB, C-terminal domain"/>
    <property type="match status" value="1"/>
</dbReference>
<feature type="signal peptide" evidence="1">
    <location>
        <begin position="1"/>
        <end position="19"/>
    </location>
</feature>
<dbReference type="InterPro" id="IPR011041">
    <property type="entry name" value="Quinoprot_gluc/sorb_DH_b-prop"/>
</dbReference>
<comment type="caution">
    <text evidence="3">The sequence shown here is derived from an EMBL/GenBank/DDBJ whole genome shotgun (WGS) entry which is preliminary data.</text>
</comment>
<evidence type="ECO:0000259" key="2">
    <source>
        <dbReference type="Pfam" id="PF22807"/>
    </source>
</evidence>
<accession>A0A8J3Z5L5</accession>
<organism evidence="3 4">
    <name type="scientific">Virgisporangium aurantiacum</name>
    <dbReference type="NCBI Taxonomy" id="175570"/>
    <lineage>
        <taxon>Bacteria</taxon>
        <taxon>Bacillati</taxon>
        <taxon>Actinomycetota</taxon>
        <taxon>Actinomycetes</taxon>
        <taxon>Micromonosporales</taxon>
        <taxon>Micromonosporaceae</taxon>
        <taxon>Virgisporangium</taxon>
    </lineage>
</organism>
<feature type="domain" description="Pyrroloquinoline quinone-dependent pyranose dehydrogenase beta-propeller" evidence="2">
    <location>
        <begin position="77"/>
        <end position="446"/>
    </location>
</feature>
<keyword evidence="4" id="KW-1185">Reference proteome</keyword>
<dbReference type="RefSeq" id="WP_203992008.1">
    <property type="nucleotide sequence ID" value="NZ_BOPG01000017.1"/>
</dbReference>
<dbReference type="EMBL" id="BOPG01000017">
    <property type="protein sequence ID" value="GIJ55340.1"/>
    <property type="molecule type" value="Genomic_DNA"/>
</dbReference>
<keyword evidence="1" id="KW-0732">Signal</keyword>
<dbReference type="InterPro" id="IPR011042">
    <property type="entry name" value="6-blade_b-propeller_TolB-like"/>
</dbReference>
<reference evidence="3" key="1">
    <citation type="submission" date="2021-01" db="EMBL/GenBank/DDBJ databases">
        <title>Whole genome shotgun sequence of Virgisporangium aurantiacum NBRC 16421.</title>
        <authorList>
            <person name="Komaki H."/>
            <person name="Tamura T."/>
        </authorList>
    </citation>
    <scope>NUCLEOTIDE SEQUENCE</scope>
    <source>
        <strain evidence="3">NBRC 16421</strain>
    </source>
</reference>
<dbReference type="Pfam" id="PF22807">
    <property type="entry name" value="TrAA12"/>
    <property type="match status" value="1"/>
</dbReference>
<evidence type="ECO:0000256" key="1">
    <source>
        <dbReference type="SAM" id="SignalP"/>
    </source>
</evidence>
<dbReference type="AlphaFoldDB" id="A0A8J3Z5L5"/>
<name>A0A8J3Z5L5_9ACTN</name>
<dbReference type="PROSITE" id="PS51257">
    <property type="entry name" value="PROKAR_LIPOPROTEIN"/>
    <property type="match status" value="1"/>
</dbReference>
<gene>
    <name evidence="3" type="ORF">Vau01_028560</name>
</gene>
<evidence type="ECO:0000313" key="4">
    <source>
        <dbReference type="Proteomes" id="UP000612585"/>
    </source>
</evidence>
<dbReference type="Proteomes" id="UP000612585">
    <property type="component" value="Unassembled WGS sequence"/>
</dbReference>
<proteinExistence type="predicted"/>
<feature type="chain" id="PRO_5035290097" description="Pyrroloquinoline quinone-dependent pyranose dehydrogenase beta-propeller domain-containing protein" evidence="1">
    <location>
        <begin position="20"/>
        <end position="452"/>
    </location>
</feature>
<evidence type="ECO:0000313" key="3">
    <source>
        <dbReference type="EMBL" id="GIJ55340.1"/>
    </source>
</evidence>